<organism evidence="1 2">
    <name type="scientific">Paenibacillus vortex V453</name>
    <dbReference type="NCBI Taxonomy" id="715225"/>
    <lineage>
        <taxon>Bacteria</taxon>
        <taxon>Bacillati</taxon>
        <taxon>Bacillota</taxon>
        <taxon>Bacilli</taxon>
        <taxon>Bacillales</taxon>
        <taxon>Paenibacillaceae</taxon>
        <taxon>Paenibacillus</taxon>
    </lineage>
</organism>
<dbReference type="EMBL" id="ADHJ01000054">
    <property type="protein sequence ID" value="EFU38268.1"/>
    <property type="molecule type" value="Genomic_DNA"/>
</dbReference>
<reference evidence="1 2" key="1">
    <citation type="journal article" date="2010" name="BMC Genomics">
        <title>Genome sequence of the pattern forming Paenibacillus vortex bacterium reveals potential for thriving in complex environments.</title>
        <authorList>
            <person name="Sirota-Madi A."/>
            <person name="Olender T."/>
            <person name="Helman Y."/>
            <person name="Ingham C."/>
            <person name="Brainis I."/>
            <person name="Roth D."/>
            <person name="Hagi E."/>
            <person name="Brodsky L."/>
            <person name="Leshkowitz D."/>
            <person name="Galatenko V."/>
            <person name="Nikolaev V."/>
            <person name="Mugasimangalam R.C."/>
            <person name="Bransburg-Zabary S."/>
            <person name="Gutnick D.L."/>
            <person name="Lancet D."/>
            <person name="Ben-Jacob E."/>
        </authorList>
    </citation>
    <scope>NUCLEOTIDE SEQUENCE [LARGE SCALE GENOMIC DNA]</scope>
    <source>
        <strain evidence="1 2">V453</strain>
    </source>
</reference>
<name>A0A2R9SLN6_9BACL</name>
<keyword evidence="2" id="KW-1185">Reference proteome</keyword>
<dbReference type="AlphaFoldDB" id="A0A2R9SLN6"/>
<dbReference type="RefSeq" id="WP_006212926.1">
    <property type="nucleotide sequence ID" value="NZ_ADHJ01000054.1"/>
</dbReference>
<proteinExistence type="predicted"/>
<sequence length="40" mass="4674">MSFRLQKYSVIPSKRVTIYQEKLGELNEQMRMIGLTVGDL</sequence>
<dbReference type="Proteomes" id="UP000003094">
    <property type="component" value="Unassembled WGS sequence"/>
</dbReference>
<dbReference type="KEGG" id="pvo:PVOR_31159"/>
<gene>
    <name evidence="1" type="ORF">PVOR_31159</name>
</gene>
<accession>A0A2R9SLN6</accession>
<evidence type="ECO:0000313" key="2">
    <source>
        <dbReference type="Proteomes" id="UP000003094"/>
    </source>
</evidence>
<comment type="caution">
    <text evidence="1">The sequence shown here is derived from an EMBL/GenBank/DDBJ whole genome shotgun (WGS) entry which is preliminary data.</text>
</comment>
<evidence type="ECO:0000313" key="1">
    <source>
        <dbReference type="EMBL" id="EFU38268.1"/>
    </source>
</evidence>
<protein>
    <submittedName>
        <fullName evidence="1">Uncharacterized protein</fullName>
    </submittedName>
</protein>